<dbReference type="Proteomes" id="UP000244722">
    <property type="component" value="Unassembled WGS sequence"/>
</dbReference>
<keyword evidence="2" id="KW-0472">Membrane</keyword>
<reference evidence="3 4" key="1">
    <citation type="submission" date="2017-04" db="EMBL/GenBank/DDBJ databases">
        <title>Draft genome sequence of Tuber borchii Vittad., a whitish edible truffle.</title>
        <authorList>
            <consortium name="DOE Joint Genome Institute"/>
            <person name="Murat C."/>
            <person name="Kuo A."/>
            <person name="Barry K.W."/>
            <person name="Clum A."/>
            <person name="Dockter R.B."/>
            <person name="Fauchery L."/>
            <person name="Iotti M."/>
            <person name="Kohler A."/>
            <person name="Labutti K."/>
            <person name="Lindquist E.A."/>
            <person name="Lipzen A."/>
            <person name="Ohm R.A."/>
            <person name="Wang M."/>
            <person name="Grigoriev I.V."/>
            <person name="Zambonelli A."/>
            <person name="Martin F.M."/>
        </authorList>
    </citation>
    <scope>NUCLEOTIDE SEQUENCE [LARGE SCALE GENOMIC DNA]</scope>
    <source>
        <strain evidence="3 4">Tbo3840</strain>
    </source>
</reference>
<organism evidence="3 4">
    <name type="scientific">Tuber borchii</name>
    <name type="common">White truffle</name>
    <dbReference type="NCBI Taxonomy" id="42251"/>
    <lineage>
        <taxon>Eukaryota</taxon>
        <taxon>Fungi</taxon>
        <taxon>Dikarya</taxon>
        <taxon>Ascomycota</taxon>
        <taxon>Pezizomycotina</taxon>
        <taxon>Pezizomycetes</taxon>
        <taxon>Pezizales</taxon>
        <taxon>Tuberaceae</taxon>
        <taxon>Tuber</taxon>
    </lineage>
</organism>
<dbReference type="OrthoDB" id="5397682at2759"/>
<evidence type="ECO:0000313" key="3">
    <source>
        <dbReference type="EMBL" id="PUU73528.1"/>
    </source>
</evidence>
<dbReference type="PANTHER" id="PTHR33604">
    <property type="entry name" value="OSJNBA0004B13.7 PROTEIN"/>
    <property type="match status" value="1"/>
</dbReference>
<dbReference type="EMBL" id="NESQ01000370">
    <property type="protein sequence ID" value="PUU73528.1"/>
    <property type="molecule type" value="Genomic_DNA"/>
</dbReference>
<feature type="transmembrane region" description="Helical" evidence="2">
    <location>
        <begin position="40"/>
        <end position="56"/>
    </location>
</feature>
<keyword evidence="2" id="KW-1133">Transmembrane helix</keyword>
<evidence type="ECO:0000256" key="2">
    <source>
        <dbReference type="SAM" id="Phobius"/>
    </source>
</evidence>
<dbReference type="STRING" id="42251.A0A2T6ZDF2"/>
<name>A0A2T6ZDF2_TUBBO</name>
<dbReference type="PANTHER" id="PTHR33604:SF3">
    <property type="entry name" value="OSJNBA0004B13.7 PROTEIN"/>
    <property type="match status" value="1"/>
</dbReference>
<proteinExistence type="predicted"/>
<feature type="compositionally biased region" description="Basic and acidic residues" evidence="1">
    <location>
        <begin position="7"/>
        <end position="17"/>
    </location>
</feature>
<protein>
    <submittedName>
        <fullName evidence="3">Uncharacterized protein</fullName>
    </submittedName>
</protein>
<keyword evidence="2" id="KW-0812">Transmembrane</keyword>
<dbReference type="AlphaFoldDB" id="A0A2T6ZDF2"/>
<keyword evidence="4" id="KW-1185">Reference proteome</keyword>
<accession>A0A2T6ZDF2</accession>
<evidence type="ECO:0000313" key="4">
    <source>
        <dbReference type="Proteomes" id="UP000244722"/>
    </source>
</evidence>
<comment type="caution">
    <text evidence="3">The sequence shown here is derived from an EMBL/GenBank/DDBJ whole genome shotgun (WGS) entry which is preliminary data.</text>
</comment>
<gene>
    <name evidence="3" type="ORF">B9Z19DRAFT_1117335</name>
</gene>
<evidence type="ECO:0000256" key="1">
    <source>
        <dbReference type="SAM" id="MobiDB-lite"/>
    </source>
</evidence>
<sequence length="607" mass="69325">MALPPLDPRDPRDLRDRPWKRRSSSVSAPYFRLPRRSRRATYICWTVVVFVLYFVLNSATQWSHVPDPRSFYSRGSDIPVRYSHLYASLSKITGGGNRIWNRNILFAAGNLDAASKLAGIACEMSMYGRSNVHFALIGDGDMDIELFRKLNGITEENTDCKANFHDARADFASLMSVERRKLVVRTALRHLRDFMHPQALIMSAEHEDSWFSATITDMAKKLQVPTIELPWDAADSLRWITRLDSGSLSAWHKPSFEIVVHADKHSGNLERLLKSLESASYPTPRHRPKSLTVILNPSVPLHPFTKSFLSSYSFPSPSRTFIRRPLTAPKNPLESAKQYIESFYPDSDDTSVLVLDSNAEISKWYYHYLLFATLEYKYSSYQYHDTASLFGVSLEEPPSYLNGSSPFSVPAPPKGSQPSPFLYPVPNTRAALFFPKYWSEFHAYFSKKLLYPHKSSASENDTEPVPFPLSDTAADSWVVPILDIIRARGYVMLYPAFAYESLAIVHHEQPSYTRSPRKGKKKAVEEKPLMEKNNLLDSLPNGDLPVYNSKLPLIDWWGRPALWDWLEVDALYYRKYISNCKVEDVGLPWMVHNVNDIFCDPDGNSLD</sequence>
<feature type="region of interest" description="Disordered" evidence="1">
    <location>
        <begin position="1"/>
        <end position="20"/>
    </location>
</feature>